<sequence length="247" mass="24717">MDLGLVFLAALATALATGLGALPFALAGTGRIGAGRLALGNAAAAGLMLAATGMLAWEGAVIGPVAAALGGLAGLAFIKLSDTILARFENLDIGALTGSDARRALLIVGVMTLHSAAEGIGVGVAFGDGAPLGWFVAMAMAIHNIPEGLAISLVLVPRGVSWRAAAWWSVFSSLPQPLLAVPAYLSVVWFRPLLPAGLGFAAGAMAWMACADMLPEARAGAPAWQVLGVLALSVAGMLGLFALLPEG</sequence>
<comment type="subcellular location">
    <subcellularLocation>
        <location evidence="1">Membrane</location>
        <topology evidence="1">Multi-pass membrane protein</topology>
    </subcellularLocation>
</comment>
<feature type="transmembrane region" description="Helical" evidence="5">
    <location>
        <begin position="132"/>
        <end position="156"/>
    </location>
</feature>
<protein>
    <submittedName>
        <fullName evidence="6">ZIP family metal transporter</fullName>
    </submittedName>
</protein>
<keyword evidence="7" id="KW-1185">Reference proteome</keyword>
<gene>
    <name evidence="6" type="ORF">KO353_09680</name>
</gene>
<keyword evidence="2 5" id="KW-0812">Transmembrane</keyword>
<evidence type="ECO:0000256" key="5">
    <source>
        <dbReference type="SAM" id="Phobius"/>
    </source>
</evidence>
<organism evidence="6 7">
    <name type="scientific">Elioraea tepida</name>
    <dbReference type="NCBI Taxonomy" id="2843330"/>
    <lineage>
        <taxon>Bacteria</taxon>
        <taxon>Pseudomonadati</taxon>
        <taxon>Pseudomonadota</taxon>
        <taxon>Alphaproteobacteria</taxon>
        <taxon>Acetobacterales</taxon>
        <taxon>Elioraeaceae</taxon>
        <taxon>Elioraea</taxon>
    </lineage>
</organism>
<evidence type="ECO:0000313" key="7">
    <source>
        <dbReference type="Proteomes" id="UP000694001"/>
    </source>
</evidence>
<feature type="transmembrane region" description="Helical" evidence="5">
    <location>
        <begin position="196"/>
        <end position="214"/>
    </location>
</feature>
<keyword evidence="4 5" id="KW-0472">Membrane</keyword>
<dbReference type="Proteomes" id="UP000694001">
    <property type="component" value="Chromosome"/>
</dbReference>
<dbReference type="RefSeq" id="WP_218284461.1">
    <property type="nucleotide sequence ID" value="NZ_CP076448.1"/>
</dbReference>
<reference evidence="6" key="1">
    <citation type="submission" date="2021-06" db="EMBL/GenBank/DDBJ databases">
        <title>Elioraea tepida, sp. nov., a moderately thermophilic aerobic anoxygenic phototrophic bacterium isolated from an alkaline siliceous hot spring mat community in Yellowstone National Park, WY, USA.</title>
        <authorList>
            <person name="Saini M.K."/>
            <person name="Yoshida S."/>
            <person name="Sebastian A."/>
            <person name="Hirose S."/>
            <person name="Hara E."/>
            <person name="Tamaki H."/>
            <person name="Soulier N.T."/>
            <person name="Albert I."/>
            <person name="Hanada S."/>
            <person name="Bryant D.A."/>
            <person name="Tank M."/>
        </authorList>
    </citation>
    <scope>NUCLEOTIDE SEQUENCE</scope>
    <source>
        <strain evidence="6">MS-P2</strain>
    </source>
</reference>
<dbReference type="PANTHER" id="PTHR11040">
    <property type="entry name" value="ZINC/IRON TRANSPORTER"/>
    <property type="match status" value="1"/>
</dbReference>
<dbReference type="Pfam" id="PF02535">
    <property type="entry name" value="Zip"/>
    <property type="match status" value="1"/>
</dbReference>
<dbReference type="KEGG" id="elio:KO353_09680"/>
<dbReference type="PANTHER" id="PTHR11040:SF70">
    <property type="entry name" value="OS05G0316100 PROTEIN"/>
    <property type="match status" value="1"/>
</dbReference>
<evidence type="ECO:0000256" key="4">
    <source>
        <dbReference type="ARBA" id="ARBA00023136"/>
    </source>
</evidence>
<dbReference type="EMBL" id="CP076448">
    <property type="protein sequence ID" value="QXM23592.1"/>
    <property type="molecule type" value="Genomic_DNA"/>
</dbReference>
<dbReference type="GO" id="GO:0016020">
    <property type="term" value="C:membrane"/>
    <property type="evidence" value="ECO:0007669"/>
    <property type="project" value="UniProtKB-SubCell"/>
</dbReference>
<keyword evidence="3 5" id="KW-1133">Transmembrane helix</keyword>
<accession>A0A975U0H6</accession>
<evidence type="ECO:0000313" key="6">
    <source>
        <dbReference type="EMBL" id="QXM23592.1"/>
    </source>
</evidence>
<dbReference type="InterPro" id="IPR003689">
    <property type="entry name" value="ZIP"/>
</dbReference>
<evidence type="ECO:0000256" key="2">
    <source>
        <dbReference type="ARBA" id="ARBA00022692"/>
    </source>
</evidence>
<feature type="transmembrane region" description="Helical" evidence="5">
    <location>
        <begin position="55"/>
        <end position="78"/>
    </location>
</feature>
<name>A0A975U0H6_9PROT</name>
<feature type="transmembrane region" description="Helical" evidence="5">
    <location>
        <begin position="226"/>
        <end position="244"/>
    </location>
</feature>
<evidence type="ECO:0000256" key="3">
    <source>
        <dbReference type="ARBA" id="ARBA00022989"/>
    </source>
</evidence>
<proteinExistence type="predicted"/>
<feature type="transmembrane region" description="Helical" evidence="5">
    <location>
        <begin position="104"/>
        <end position="126"/>
    </location>
</feature>
<dbReference type="AlphaFoldDB" id="A0A975U0H6"/>
<evidence type="ECO:0000256" key="1">
    <source>
        <dbReference type="ARBA" id="ARBA00004141"/>
    </source>
</evidence>
<dbReference type="GO" id="GO:0005385">
    <property type="term" value="F:zinc ion transmembrane transporter activity"/>
    <property type="evidence" value="ECO:0007669"/>
    <property type="project" value="TreeGrafter"/>
</dbReference>